<feature type="domain" description="AMP-dependent synthetase/ligase" evidence="18">
    <location>
        <begin position="116"/>
        <end position="462"/>
    </location>
</feature>
<keyword evidence="4" id="KW-1003">Cell membrane</keyword>
<comment type="catalytic activity">
    <reaction evidence="12">
        <text>a long-chain fatty acid + ATP + CoA = a long-chain fatty acyl-CoA + AMP + diphosphate</text>
        <dbReference type="Rhea" id="RHEA:15421"/>
        <dbReference type="ChEBI" id="CHEBI:30616"/>
        <dbReference type="ChEBI" id="CHEBI:33019"/>
        <dbReference type="ChEBI" id="CHEBI:57287"/>
        <dbReference type="ChEBI" id="CHEBI:57560"/>
        <dbReference type="ChEBI" id="CHEBI:83139"/>
        <dbReference type="ChEBI" id="CHEBI:456215"/>
        <dbReference type="EC" id="6.2.1.3"/>
    </reaction>
    <physiologicalReaction direction="left-to-right" evidence="12">
        <dbReference type="Rhea" id="RHEA:15422"/>
    </physiologicalReaction>
</comment>
<dbReference type="RefSeq" id="XP_029649478.1">
    <property type="nucleotide sequence ID" value="XM_029793618.2"/>
</dbReference>
<reference evidence="21" key="1">
    <citation type="submission" date="2025-08" db="UniProtKB">
        <authorList>
            <consortium name="RefSeq"/>
        </authorList>
    </citation>
    <scope>IDENTIFICATION</scope>
</reference>
<keyword evidence="8" id="KW-0276">Fatty acid metabolism</keyword>
<comment type="catalytic activity">
    <reaction evidence="14">
        <text>a very long-chain fatty acid + ATP + CoA = a very long-chain fatty acyl-CoA + AMP + diphosphate</text>
        <dbReference type="Rhea" id="RHEA:54536"/>
        <dbReference type="ChEBI" id="CHEBI:30616"/>
        <dbReference type="ChEBI" id="CHEBI:33019"/>
        <dbReference type="ChEBI" id="CHEBI:57287"/>
        <dbReference type="ChEBI" id="CHEBI:58950"/>
        <dbReference type="ChEBI" id="CHEBI:138261"/>
        <dbReference type="ChEBI" id="CHEBI:456215"/>
    </reaction>
    <physiologicalReaction direction="left-to-right" evidence="14">
        <dbReference type="Rhea" id="RHEA:54537"/>
    </physiologicalReaction>
</comment>
<dbReference type="Gene3D" id="3.30.300.30">
    <property type="match status" value="1"/>
</dbReference>
<evidence type="ECO:0000256" key="7">
    <source>
        <dbReference type="ARBA" id="ARBA00022741"/>
    </source>
</evidence>
<evidence type="ECO:0000256" key="10">
    <source>
        <dbReference type="ARBA" id="ARBA00022989"/>
    </source>
</evidence>
<dbReference type="InterPro" id="IPR042099">
    <property type="entry name" value="ANL_N_sf"/>
</dbReference>
<dbReference type="InterPro" id="IPR045851">
    <property type="entry name" value="AMP-bd_C_sf"/>
</dbReference>
<evidence type="ECO:0000256" key="2">
    <source>
        <dbReference type="ARBA" id="ARBA00006432"/>
    </source>
</evidence>
<dbReference type="AlphaFoldDB" id="A0A6P7TE80"/>
<evidence type="ECO:0000256" key="13">
    <source>
        <dbReference type="ARBA" id="ARBA00026121"/>
    </source>
</evidence>
<evidence type="ECO:0000256" key="15">
    <source>
        <dbReference type="ARBA" id="ARBA00041297"/>
    </source>
</evidence>
<keyword evidence="5" id="KW-0436">Ligase</keyword>
<keyword evidence="8" id="KW-0443">Lipid metabolism</keyword>
<evidence type="ECO:0000256" key="12">
    <source>
        <dbReference type="ARBA" id="ARBA00024484"/>
    </source>
</evidence>
<keyword evidence="9" id="KW-0067">ATP-binding</keyword>
<proteinExistence type="inferred from homology"/>
<dbReference type="Pfam" id="PF13193">
    <property type="entry name" value="AMP-binding_C"/>
    <property type="match status" value="1"/>
</dbReference>
<dbReference type="GO" id="GO:0004467">
    <property type="term" value="F:long-chain fatty acid-CoA ligase activity"/>
    <property type="evidence" value="ECO:0007669"/>
    <property type="project" value="UniProtKB-EC"/>
</dbReference>
<dbReference type="InterPro" id="IPR025110">
    <property type="entry name" value="AMP-bd_C"/>
</dbReference>
<evidence type="ECO:0000256" key="11">
    <source>
        <dbReference type="ARBA" id="ARBA00023136"/>
    </source>
</evidence>
<dbReference type="GO" id="GO:0005886">
    <property type="term" value="C:plasma membrane"/>
    <property type="evidence" value="ECO:0007669"/>
    <property type="project" value="UniProtKB-SubCell"/>
</dbReference>
<keyword evidence="20" id="KW-1185">Reference proteome</keyword>
<sequence length="673" mass="75632">MQIKGRCDKTKMQSGSIIYTPKFITGLVGRIQQNKMFVKLAAFSGLGVLLVHSARVPVSLAGLGVFGAYVVTGGWHFIWVICNTLGRDLWSLYSLLKIRFKVQQHTKNRETIGTLFKKVADSHPNKIAFRIEDRIWNYQNVEDYSNTVANHFLRAGYHPGDVVALFKESCPEYVCIWLGLSKIGIITALINFNLRGYSLLHCINDAKPKAIICGSELAKALEEIVPNLDSKTIFYYCGSVSNSISAVSLDQVLEKESTKAPPSISNFKDKLMFIYTSGTTGLPKAATITHCRYFFMAYGIKQFLQVKESDILYNTLPLYHSAGGILGIGQTLLGGTTCVIRKKFSASQFWIDCVHYGCTVSQYIGEICRYLLAQPNRPEEKQHKLRLMFGNGLRPQIWEQFQKRFSIEQIGEFYGATEGNCSLINIDNTVGAVGYTTRILPFLYPVTLVKVDEYTGEPVRDTNGICVKAKPGEPGLLVGKIVKGDPTREFDGYLNQKETSKKIIPDVFRKGDRAFATGDILSMDHFGYMYFRDRTGDTFRWKGENVSTSEVEAVISNILKLQDVVVYGVEIPGVEGRAGMAAIVDENESLNLDGLCENIATYLPVYARPLFIRLLKCLQTTGTFKIQKTDLRKENFNVNLTKDKIYYMDSSSRKYQLITPDIYQDICSGKIRF</sequence>
<dbReference type="KEGG" id="osn:115223174"/>
<dbReference type="InterPro" id="IPR000873">
    <property type="entry name" value="AMP-dep_synth/lig_dom"/>
</dbReference>
<dbReference type="PANTHER" id="PTHR43107:SF15">
    <property type="entry name" value="FATTY ACID TRANSPORT PROTEIN 3, ISOFORM A"/>
    <property type="match status" value="1"/>
</dbReference>
<evidence type="ECO:0000256" key="3">
    <source>
        <dbReference type="ARBA" id="ARBA00022448"/>
    </source>
</evidence>
<evidence type="ECO:0000256" key="4">
    <source>
        <dbReference type="ARBA" id="ARBA00022475"/>
    </source>
</evidence>
<evidence type="ECO:0000313" key="20">
    <source>
        <dbReference type="Proteomes" id="UP000515154"/>
    </source>
</evidence>
<dbReference type="SUPFAM" id="SSF56801">
    <property type="entry name" value="Acetyl-CoA synthetase-like"/>
    <property type="match status" value="1"/>
</dbReference>
<dbReference type="Proteomes" id="UP000515154">
    <property type="component" value="Linkage group LG22"/>
</dbReference>
<accession>A0A6P7TE80</accession>
<dbReference type="InterPro" id="IPR020845">
    <property type="entry name" value="AMP-binding_CS"/>
</dbReference>
<evidence type="ECO:0000256" key="5">
    <source>
        <dbReference type="ARBA" id="ARBA00022598"/>
    </source>
</evidence>
<comment type="catalytic activity">
    <reaction evidence="16">
        <text>tetracosanoate + ATP + CoA = tetracosanoyl-CoA + AMP + diphosphate</text>
        <dbReference type="Rhea" id="RHEA:33639"/>
        <dbReference type="ChEBI" id="CHEBI:30616"/>
        <dbReference type="ChEBI" id="CHEBI:31014"/>
        <dbReference type="ChEBI" id="CHEBI:33019"/>
        <dbReference type="ChEBI" id="CHEBI:57287"/>
        <dbReference type="ChEBI" id="CHEBI:65052"/>
        <dbReference type="ChEBI" id="CHEBI:456215"/>
    </reaction>
    <physiologicalReaction direction="left-to-right" evidence="16">
        <dbReference type="Rhea" id="RHEA:33640"/>
    </physiologicalReaction>
</comment>
<dbReference type="NCBIfam" id="NF006134">
    <property type="entry name" value="PRK08279.1"/>
    <property type="match status" value="1"/>
</dbReference>
<comment type="similarity">
    <text evidence="2">Belongs to the ATP-dependent AMP-binding enzyme family.</text>
</comment>
<keyword evidence="11 17" id="KW-0472">Membrane</keyword>
<protein>
    <recommendedName>
        <fullName evidence="13">long-chain-fatty-acid--CoA ligase</fullName>
        <ecNumber evidence="13">6.2.1.3</ecNumber>
    </recommendedName>
    <alternativeName>
        <fullName evidence="15">Long-chain-fatty-acid--CoA ligase</fullName>
    </alternativeName>
</protein>
<evidence type="ECO:0000313" key="21">
    <source>
        <dbReference type="RefSeq" id="XP_029649478.1"/>
    </source>
</evidence>
<evidence type="ECO:0000259" key="19">
    <source>
        <dbReference type="Pfam" id="PF13193"/>
    </source>
</evidence>
<dbReference type="GO" id="GO:0005789">
    <property type="term" value="C:endoplasmic reticulum membrane"/>
    <property type="evidence" value="ECO:0007669"/>
    <property type="project" value="TreeGrafter"/>
</dbReference>
<dbReference type="EC" id="6.2.1.3" evidence="13"/>
<dbReference type="Pfam" id="PF00501">
    <property type="entry name" value="AMP-binding"/>
    <property type="match status" value="1"/>
</dbReference>
<feature type="transmembrane region" description="Helical" evidence="17">
    <location>
        <begin position="60"/>
        <end position="82"/>
    </location>
</feature>
<evidence type="ECO:0000256" key="14">
    <source>
        <dbReference type="ARBA" id="ARBA00036527"/>
    </source>
</evidence>
<dbReference type="FunFam" id="3.30.300.30:FF:000002">
    <property type="entry name" value="Long-chain fatty acid transport protein 1"/>
    <property type="match status" value="1"/>
</dbReference>
<organism evidence="20 21">
    <name type="scientific">Octopus sinensis</name>
    <name type="common">East Asian common octopus</name>
    <dbReference type="NCBI Taxonomy" id="2607531"/>
    <lineage>
        <taxon>Eukaryota</taxon>
        <taxon>Metazoa</taxon>
        <taxon>Spiralia</taxon>
        <taxon>Lophotrochozoa</taxon>
        <taxon>Mollusca</taxon>
        <taxon>Cephalopoda</taxon>
        <taxon>Coleoidea</taxon>
        <taxon>Octopodiformes</taxon>
        <taxon>Octopoda</taxon>
        <taxon>Incirrata</taxon>
        <taxon>Octopodidae</taxon>
        <taxon>Octopus</taxon>
    </lineage>
</organism>
<dbReference type="GO" id="GO:0005524">
    <property type="term" value="F:ATP binding"/>
    <property type="evidence" value="ECO:0007669"/>
    <property type="project" value="UniProtKB-KW"/>
</dbReference>
<dbReference type="FunFam" id="3.40.50.12780:FF:000005">
    <property type="entry name" value="Solute carrier family 27 member 6"/>
    <property type="match status" value="1"/>
</dbReference>
<dbReference type="GO" id="GO:0005324">
    <property type="term" value="F:long-chain fatty acid transmembrane transporter activity"/>
    <property type="evidence" value="ECO:0007669"/>
    <property type="project" value="TreeGrafter"/>
</dbReference>
<evidence type="ECO:0000256" key="8">
    <source>
        <dbReference type="ARBA" id="ARBA00022832"/>
    </source>
</evidence>
<evidence type="ECO:0000256" key="16">
    <source>
        <dbReference type="ARBA" id="ARBA00048666"/>
    </source>
</evidence>
<keyword evidence="3" id="KW-0813">Transport</keyword>
<dbReference type="PROSITE" id="PS00455">
    <property type="entry name" value="AMP_BINDING"/>
    <property type="match status" value="1"/>
</dbReference>
<dbReference type="Gene3D" id="3.40.50.12780">
    <property type="entry name" value="N-terminal domain of ligase-like"/>
    <property type="match status" value="1"/>
</dbReference>
<keyword evidence="10 17" id="KW-1133">Transmembrane helix</keyword>
<evidence type="ECO:0000256" key="6">
    <source>
        <dbReference type="ARBA" id="ARBA00022692"/>
    </source>
</evidence>
<evidence type="ECO:0000259" key="18">
    <source>
        <dbReference type="Pfam" id="PF00501"/>
    </source>
</evidence>
<evidence type="ECO:0000256" key="17">
    <source>
        <dbReference type="SAM" id="Phobius"/>
    </source>
</evidence>
<evidence type="ECO:0000256" key="9">
    <source>
        <dbReference type="ARBA" id="ARBA00022840"/>
    </source>
</evidence>
<name>A0A6P7TE80_9MOLL</name>
<keyword evidence="6 17" id="KW-0812">Transmembrane</keyword>
<comment type="subcellular location">
    <subcellularLocation>
        <location evidence="1">Cell membrane</location>
        <topology evidence="1">Multi-pass membrane protein</topology>
    </subcellularLocation>
</comment>
<evidence type="ECO:0000256" key="1">
    <source>
        <dbReference type="ARBA" id="ARBA00004651"/>
    </source>
</evidence>
<dbReference type="PANTHER" id="PTHR43107">
    <property type="entry name" value="LONG-CHAIN FATTY ACID TRANSPORT PROTEIN"/>
    <property type="match status" value="1"/>
</dbReference>
<keyword evidence="7" id="KW-0547">Nucleotide-binding</keyword>
<feature type="domain" description="AMP-binding enzyme C-terminal" evidence="19">
    <location>
        <begin position="550"/>
        <end position="625"/>
    </location>
</feature>
<dbReference type="GO" id="GO:0044539">
    <property type="term" value="P:long-chain fatty acid import into cell"/>
    <property type="evidence" value="ECO:0007669"/>
    <property type="project" value="TreeGrafter"/>
</dbReference>
<gene>
    <name evidence="21" type="primary">LOC115223174</name>
</gene>